<feature type="signal peptide" evidence="6">
    <location>
        <begin position="1"/>
        <end position="22"/>
    </location>
</feature>
<dbReference type="InterPro" id="IPR051795">
    <property type="entry name" value="Glycosyl_Hydrlase_43"/>
</dbReference>
<evidence type="ECO:0000256" key="3">
    <source>
        <dbReference type="ARBA" id="ARBA00023295"/>
    </source>
</evidence>
<reference evidence="7 8" key="1">
    <citation type="journal article" date="2013" name="Antonie Van Leeuwenhoek">
        <title>Echinimonas agarilytica gen. nov., sp. nov., a new gammaproteobacterium isolated from the sea urchin Strongylocentrotus intermedius.</title>
        <authorList>
            <person name="Nedashkovskaya O.I."/>
            <person name="Stenkova A.M."/>
            <person name="Zhukova N.V."/>
            <person name="Van Trappen S."/>
            <person name="Lee J.S."/>
            <person name="Kim S.B."/>
        </authorList>
    </citation>
    <scope>NUCLEOTIDE SEQUENCE [LARGE SCALE GENOMIC DNA]</scope>
    <source>
        <strain evidence="7 8">KMM 6351</strain>
    </source>
</reference>
<evidence type="ECO:0000256" key="5">
    <source>
        <dbReference type="RuleBase" id="RU361187"/>
    </source>
</evidence>
<dbReference type="RefSeq" id="WP_251260721.1">
    <property type="nucleotide sequence ID" value="NZ_JAMQGP010000002.1"/>
</dbReference>
<keyword evidence="3 5" id="KW-0326">Glycosidase</keyword>
<name>A0AA42B720_9GAMM</name>
<dbReference type="Pfam" id="PF04616">
    <property type="entry name" value="Glyco_hydro_43"/>
    <property type="match status" value="1"/>
</dbReference>
<evidence type="ECO:0000256" key="2">
    <source>
        <dbReference type="ARBA" id="ARBA00022801"/>
    </source>
</evidence>
<organism evidence="7 8">
    <name type="scientific">Echinimonas agarilytica</name>
    <dbReference type="NCBI Taxonomy" id="1215918"/>
    <lineage>
        <taxon>Bacteria</taxon>
        <taxon>Pseudomonadati</taxon>
        <taxon>Pseudomonadota</taxon>
        <taxon>Gammaproteobacteria</taxon>
        <taxon>Alteromonadales</taxon>
        <taxon>Echinimonadaceae</taxon>
        <taxon>Echinimonas</taxon>
    </lineage>
</organism>
<evidence type="ECO:0000256" key="4">
    <source>
        <dbReference type="PIRSR" id="PIRSR606710-2"/>
    </source>
</evidence>
<comment type="caution">
    <text evidence="7">The sequence shown here is derived from an EMBL/GenBank/DDBJ whole genome shotgun (WGS) entry which is preliminary data.</text>
</comment>
<dbReference type="AlphaFoldDB" id="A0AA42B720"/>
<gene>
    <name evidence="7" type="ORF">NAF29_06790</name>
</gene>
<dbReference type="Proteomes" id="UP001165393">
    <property type="component" value="Unassembled WGS sequence"/>
</dbReference>
<keyword evidence="2 5" id="KW-0378">Hydrolase</keyword>
<evidence type="ECO:0000313" key="8">
    <source>
        <dbReference type="Proteomes" id="UP001165393"/>
    </source>
</evidence>
<dbReference type="GO" id="GO:0004553">
    <property type="term" value="F:hydrolase activity, hydrolyzing O-glycosyl compounds"/>
    <property type="evidence" value="ECO:0007669"/>
    <property type="project" value="InterPro"/>
</dbReference>
<dbReference type="InterPro" id="IPR006710">
    <property type="entry name" value="Glyco_hydro_43"/>
</dbReference>
<dbReference type="PANTHER" id="PTHR42812">
    <property type="entry name" value="BETA-XYLOSIDASE"/>
    <property type="match status" value="1"/>
</dbReference>
<evidence type="ECO:0000313" key="7">
    <source>
        <dbReference type="EMBL" id="MCM2679375.1"/>
    </source>
</evidence>
<keyword evidence="8" id="KW-1185">Reference proteome</keyword>
<dbReference type="EMBL" id="JAMQGP010000002">
    <property type="protein sequence ID" value="MCM2679375.1"/>
    <property type="molecule type" value="Genomic_DNA"/>
</dbReference>
<evidence type="ECO:0000256" key="1">
    <source>
        <dbReference type="ARBA" id="ARBA00009865"/>
    </source>
</evidence>
<protein>
    <submittedName>
        <fullName evidence="7">Family 43 glycosylhydrolase</fullName>
    </submittedName>
</protein>
<feature type="chain" id="PRO_5041320904" evidence="6">
    <location>
        <begin position="23"/>
        <end position="376"/>
    </location>
</feature>
<dbReference type="Gene3D" id="2.115.10.20">
    <property type="entry name" value="Glycosyl hydrolase domain, family 43"/>
    <property type="match status" value="1"/>
</dbReference>
<dbReference type="InterPro" id="IPR023296">
    <property type="entry name" value="Glyco_hydro_beta-prop_sf"/>
</dbReference>
<comment type="similarity">
    <text evidence="1 5">Belongs to the glycosyl hydrolase 43 family.</text>
</comment>
<dbReference type="PANTHER" id="PTHR42812:SF14">
    <property type="entry name" value="SECRETED PROTEIN"/>
    <property type="match status" value="1"/>
</dbReference>
<proteinExistence type="inferred from homology"/>
<accession>A0AA42B720</accession>
<dbReference type="CDD" id="cd08986">
    <property type="entry name" value="GH43-like"/>
    <property type="match status" value="1"/>
</dbReference>
<feature type="site" description="Important for catalytic activity, responsible for pKa modulation of the active site Glu and correct orientation of both the proton donor and substrate" evidence="4">
    <location>
        <position position="200"/>
    </location>
</feature>
<sequence>MYKTIFQAISLGLLASSFCLQAHILADHIKQDQSLSESNLPYGHVDVKAPNLQVPASTKPLFEQWMRDTFVKLGHDGYYYLTGTSKIEGNPNARNDTPGILLWRSKDLKQWEFVGNVFDFNKVDSWQKNYDVKRKRRTMWAPEIHYIKSLKTYFIIACTPYNSETSKRGTYILRSTSGKAEGPYVNIKANETTAMNSRIDGSLFEDEDGTVYLVSLAKHIAKMKPDMSDIAEPYQVIKQTPYDNEPYIEGAYMVKEGGKYHLIHAIWSYKLPDGSYAYDEDYKNKNSVLTQSEQKEARYSYDVVIASADSPYGPFGPRYTSVIGAGHNNLFKDKAGNWWATMFGNPRESGLKKAFVARPAVFQMEYKGERFYAKPD</sequence>
<keyword evidence="6" id="KW-0732">Signal</keyword>
<evidence type="ECO:0000256" key="6">
    <source>
        <dbReference type="SAM" id="SignalP"/>
    </source>
</evidence>
<dbReference type="SUPFAM" id="SSF75005">
    <property type="entry name" value="Arabinanase/levansucrase/invertase"/>
    <property type="match status" value="1"/>
</dbReference>
<dbReference type="GO" id="GO:0005975">
    <property type="term" value="P:carbohydrate metabolic process"/>
    <property type="evidence" value="ECO:0007669"/>
    <property type="project" value="InterPro"/>
</dbReference>